<dbReference type="Gene3D" id="3.30.1490.40">
    <property type="match status" value="1"/>
</dbReference>
<evidence type="ECO:0000313" key="4">
    <source>
        <dbReference type="Proteomes" id="UP001180020"/>
    </source>
</evidence>
<sequence length="1237" mass="137607">MADQSNADSRHHLTIAHPEQITKDMHGPDNPIPLSPQWLLPKPQENKLGIGTGEAHFRPHANRPDSVKASGNGDDFLDTERKKDVFRPSFMDTETGRRDRWRDEEREINSAIRKDRWREGEKEPGDSRRTERRMDNSSKHSAEARWVSSERWNESGNRDREGSYDQRRDSKWNTRWGPDDREPEGRREKWSDSSRDGDGSRDKGILHSAAHGKNMDREGDHNSRTWRSNSQNRGRGESPYHQNLTPNKQGPMFGHGRGRGENSTTVFSMGRGKATHSGNSANNSSYPLGAPLDKSDAAHGDSRLRYSRMKLLDIYRLTDVSNFRKPLEGFVQVSSLTQEEPLEPLALSAPTSDESVILKGIDKGDVVNSGAPQISKDGRNSNDVVHLRQNKLGSRDDLWSAADDNKEESTGNLKEGSVHYKVDEMVPKEASMWRSQSVDEQRSLHDWKDLPPEVRSRSSVIGWSHSQKDQEMDKKTESVFPSSYYNDEVNWQNEGSLRSDRRADSDITRRSSEILDQEGEALSNFQPQSSPEDLSYYYKDPQGKVQGPFSGSDLIGWFEAGYFGIDLQVRVASAPPDRPFSQLGDAMPHLRMKARPPPGFNNPKQNEALEVTSRAQIGDVGATYAGLGEVDLMKNDQRSRHLNATETENRFLESLMSGQISSPPLEKLYMSEGMQGYSGIGGGGLPSMGAESGNDLNYLLAQKMSLERQRSLSNPLQYWPGNDAASMVSKTKLLPNNPLQPLPNNPSQLLPHNTSQLLPNNLSQLLPSNPTQHSKLMPPVTDSSHLIPQPQQHVDLLSILQAAMDKPPASVVNNGATGWPNIPDVRSNNSVHGSVDILQDKADIHQNSHFASQAGFGIQHQSMQMQNPTPSHIITQTADHPSNMAPSEKFLSGIPQDVQSLKILQQQYLLSQLQSQSLSPAQSQPSLFDKLRWLEQQQQERQQLMLQQQRQQLLSQVLSEHQSQQHFVQPSFGNPQTAMPAGILDHLGIRQSFEQFQLNPQTSIPLNPQTSIPLNPQTSIPHIQDGQMPNFSTLLSQVPHEAGGPRSSSLQLPHQIFENASQPKNWGATPPLQQVEIIQSTESLSIPASEVTEKPLQEVSFDLNKHTVDSESAAAVVQEGLSLDKKAGVLVVPTPLESFTSPKEDTVVSLDRSGKIDSTISGQVEMDSSFGSILEESQMQRGEINVDSPAVKEVKNVEGREAKKASEKKSRKQKNLKAQPVIDGGKGDQMLASKTLK</sequence>
<dbReference type="Proteomes" id="UP001180020">
    <property type="component" value="Unassembled WGS sequence"/>
</dbReference>
<dbReference type="SMART" id="SM00444">
    <property type="entry name" value="GYF"/>
    <property type="match status" value="1"/>
</dbReference>
<organism evidence="3 4">
    <name type="scientific">Acorus calamus</name>
    <name type="common">Sweet flag</name>
    <dbReference type="NCBI Taxonomy" id="4465"/>
    <lineage>
        <taxon>Eukaryota</taxon>
        <taxon>Viridiplantae</taxon>
        <taxon>Streptophyta</taxon>
        <taxon>Embryophyta</taxon>
        <taxon>Tracheophyta</taxon>
        <taxon>Spermatophyta</taxon>
        <taxon>Magnoliopsida</taxon>
        <taxon>Liliopsida</taxon>
        <taxon>Acoraceae</taxon>
        <taxon>Acorus</taxon>
    </lineage>
</organism>
<feature type="compositionally biased region" description="Basic and acidic residues" evidence="1">
    <location>
        <begin position="151"/>
        <end position="205"/>
    </location>
</feature>
<dbReference type="InterPro" id="IPR003169">
    <property type="entry name" value="GYF"/>
</dbReference>
<feature type="region of interest" description="Disordered" evidence="1">
    <location>
        <begin position="1186"/>
        <end position="1237"/>
    </location>
</feature>
<dbReference type="SUPFAM" id="SSF55277">
    <property type="entry name" value="GYF domain"/>
    <property type="match status" value="1"/>
</dbReference>
<evidence type="ECO:0000256" key="1">
    <source>
        <dbReference type="SAM" id="MobiDB-lite"/>
    </source>
</evidence>
<dbReference type="AlphaFoldDB" id="A0AAV9FFD8"/>
<feature type="compositionally biased region" description="Basic and acidic residues" evidence="1">
    <location>
        <begin position="1190"/>
        <end position="1208"/>
    </location>
</feature>
<feature type="compositionally biased region" description="Basic and acidic residues" evidence="1">
    <location>
        <begin position="94"/>
        <end position="143"/>
    </location>
</feature>
<feature type="region of interest" description="Disordered" evidence="1">
    <location>
        <begin position="458"/>
        <end position="478"/>
    </location>
</feature>
<comment type="caution">
    <text evidence="3">The sequence shown here is derived from an EMBL/GenBank/DDBJ whole genome shotgun (WGS) entry which is preliminary data.</text>
</comment>
<gene>
    <name evidence="3" type="primary">NERD</name>
    <name evidence="3" type="ORF">QJS10_CPA02g01089</name>
</gene>
<feature type="compositionally biased region" description="Basic and acidic residues" evidence="1">
    <location>
        <begin position="466"/>
        <end position="477"/>
    </location>
</feature>
<dbReference type="PANTHER" id="PTHR47471:SF1">
    <property type="entry name" value="PROTEIN ESSENTIAL FOR POTEXVIRUS ACCUMULATION 1"/>
    <property type="match status" value="1"/>
</dbReference>
<name>A0AAV9FFD8_ACOCL</name>
<proteinExistence type="predicted"/>
<protein>
    <submittedName>
        <fullName evidence="3">Zinc finger CCCH domain-containing protein 19</fullName>
    </submittedName>
</protein>
<keyword evidence="4" id="KW-1185">Reference proteome</keyword>
<reference evidence="3" key="1">
    <citation type="journal article" date="2023" name="Nat. Commun.">
        <title>Diploid and tetraploid genomes of Acorus and the evolution of monocots.</title>
        <authorList>
            <person name="Ma L."/>
            <person name="Liu K.W."/>
            <person name="Li Z."/>
            <person name="Hsiao Y.Y."/>
            <person name="Qi Y."/>
            <person name="Fu T."/>
            <person name="Tang G.D."/>
            <person name="Zhang D."/>
            <person name="Sun W.H."/>
            <person name="Liu D.K."/>
            <person name="Li Y."/>
            <person name="Chen G.Z."/>
            <person name="Liu X.D."/>
            <person name="Liao X.Y."/>
            <person name="Jiang Y.T."/>
            <person name="Yu X."/>
            <person name="Hao Y."/>
            <person name="Huang J."/>
            <person name="Zhao X.W."/>
            <person name="Ke S."/>
            <person name="Chen Y.Y."/>
            <person name="Wu W.L."/>
            <person name="Hsu J.L."/>
            <person name="Lin Y.F."/>
            <person name="Huang M.D."/>
            <person name="Li C.Y."/>
            <person name="Huang L."/>
            <person name="Wang Z.W."/>
            <person name="Zhao X."/>
            <person name="Zhong W.Y."/>
            <person name="Peng D.H."/>
            <person name="Ahmad S."/>
            <person name="Lan S."/>
            <person name="Zhang J.S."/>
            <person name="Tsai W.C."/>
            <person name="Van de Peer Y."/>
            <person name="Liu Z.J."/>
        </authorList>
    </citation>
    <scope>NUCLEOTIDE SEQUENCE</scope>
    <source>
        <strain evidence="3">CP</strain>
    </source>
</reference>
<dbReference type="Pfam" id="PF02213">
    <property type="entry name" value="GYF"/>
    <property type="match status" value="1"/>
</dbReference>
<evidence type="ECO:0000259" key="2">
    <source>
        <dbReference type="PROSITE" id="PS50829"/>
    </source>
</evidence>
<dbReference type="InterPro" id="IPR035445">
    <property type="entry name" value="GYF-like_dom_sf"/>
</dbReference>
<feature type="domain" description="GYF" evidence="2">
    <location>
        <begin position="533"/>
        <end position="584"/>
    </location>
</feature>
<dbReference type="CDD" id="cd00072">
    <property type="entry name" value="GYF"/>
    <property type="match status" value="1"/>
</dbReference>
<reference evidence="3" key="2">
    <citation type="submission" date="2023-06" db="EMBL/GenBank/DDBJ databases">
        <authorList>
            <person name="Ma L."/>
            <person name="Liu K.-W."/>
            <person name="Li Z."/>
            <person name="Hsiao Y.-Y."/>
            <person name="Qi Y."/>
            <person name="Fu T."/>
            <person name="Tang G."/>
            <person name="Zhang D."/>
            <person name="Sun W.-H."/>
            <person name="Liu D.-K."/>
            <person name="Li Y."/>
            <person name="Chen G.-Z."/>
            <person name="Liu X.-D."/>
            <person name="Liao X.-Y."/>
            <person name="Jiang Y.-T."/>
            <person name="Yu X."/>
            <person name="Hao Y."/>
            <person name="Huang J."/>
            <person name="Zhao X.-W."/>
            <person name="Ke S."/>
            <person name="Chen Y.-Y."/>
            <person name="Wu W.-L."/>
            <person name="Hsu J.-L."/>
            <person name="Lin Y.-F."/>
            <person name="Huang M.-D."/>
            <person name="Li C.-Y."/>
            <person name="Huang L."/>
            <person name="Wang Z.-W."/>
            <person name="Zhao X."/>
            <person name="Zhong W.-Y."/>
            <person name="Peng D.-H."/>
            <person name="Ahmad S."/>
            <person name="Lan S."/>
            <person name="Zhang J.-S."/>
            <person name="Tsai W.-C."/>
            <person name="Van De Peer Y."/>
            <person name="Liu Z.-J."/>
        </authorList>
    </citation>
    <scope>NUCLEOTIDE SEQUENCE</scope>
    <source>
        <strain evidence="3">CP</strain>
        <tissue evidence="3">Leaves</tissue>
    </source>
</reference>
<evidence type="ECO:0000313" key="3">
    <source>
        <dbReference type="EMBL" id="KAK1324137.1"/>
    </source>
</evidence>
<feature type="region of interest" description="Disordered" evidence="1">
    <location>
        <begin position="1"/>
        <end position="288"/>
    </location>
</feature>
<accession>A0AAV9FFD8</accession>
<dbReference type="PROSITE" id="PS50829">
    <property type="entry name" value="GYF"/>
    <property type="match status" value="1"/>
</dbReference>
<dbReference type="EMBL" id="JAUJYO010000002">
    <property type="protein sequence ID" value="KAK1324137.1"/>
    <property type="molecule type" value="Genomic_DNA"/>
</dbReference>
<feature type="compositionally biased region" description="Basic and acidic residues" evidence="1">
    <location>
        <begin position="213"/>
        <end position="223"/>
    </location>
</feature>
<dbReference type="PANTHER" id="PTHR47471">
    <property type="entry name" value="GYF DOMAIN-CONTAINING PROTEIN"/>
    <property type="match status" value="1"/>
</dbReference>
<feature type="compositionally biased region" description="Polar residues" evidence="1">
    <location>
        <begin position="276"/>
        <end position="286"/>
    </location>
</feature>